<feature type="transmembrane region" description="Helical" evidence="6">
    <location>
        <begin position="37"/>
        <end position="62"/>
    </location>
</feature>
<dbReference type="GO" id="GO:0005886">
    <property type="term" value="C:plasma membrane"/>
    <property type="evidence" value="ECO:0007669"/>
    <property type="project" value="TreeGrafter"/>
</dbReference>
<feature type="transmembrane region" description="Helical" evidence="6">
    <location>
        <begin position="74"/>
        <end position="95"/>
    </location>
</feature>
<dbReference type="PANTHER" id="PTHR11040">
    <property type="entry name" value="ZINC/IRON TRANSPORTER"/>
    <property type="match status" value="1"/>
</dbReference>
<dbReference type="Ensembl" id="ENSDLAT00005089310.1">
    <property type="protein sequence ID" value="ENSDLAP00005073333.1"/>
    <property type="gene ID" value="ENSDLAG00005027858.1"/>
</dbReference>
<evidence type="ECO:0000256" key="1">
    <source>
        <dbReference type="ARBA" id="ARBA00004141"/>
    </source>
</evidence>
<dbReference type="GO" id="GO:0005385">
    <property type="term" value="F:zinc ion transmembrane transporter activity"/>
    <property type="evidence" value="ECO:0007669"/>
    <property type="project" value="TreeGrafter"/>
</dbReference>
<keyword evidence="2 6" id="KW-0812">Transmembrane</keyword>
<name>A0A8P4GCF1_DICLA</name>
<evidence type="ECO:0000313" key="8">
    <source>
        <dbReference type="Proteomes" id="UP000694389"/>
    </source>
</evidence>
<keyword evidence="4 6" id="KW-0472">Membrane</keyword>
<evidence type="ECO:0000256" key="6">
    <source>
        <dbReference type="SAM" id="Phobius"/>
    </source>
</evidence>
<dbReference type="Pfam" id="PF02535">
    <property type="entry name" value="Zip"/>
    <property type="match status" value="1"/>
</dbReference>
<reference evidence="7" key="1">
    <citation type="submission" date="2025-08" db="UniProtKB">
        <authorList>
            <consortium name="Ensembl"/>
        </authorList>
    </citation>
    <scope>IDENTIFICATION</scope>
</reference>
<accession>A0A8P4GCF1</accession>
<dbReference type="Proteomes" id="UP000694389">
    <property type="component" value="Unassembled WGS sequence"/>
</dbReference>
<dbReference type="RefSeq" id="XP_051255348.1">
    <property type="nucleotide sequence ID" value="XM_051399388.1"/>
</dbReference>
<feature type="region of interest" description="Disordered" evidence="5">
    <location>
        <begin position="160"/>
        <end position="183"/>
    </location>
</feature>
<gene>
    <name evidence="7" type="primary">LOC127362966</name>
</gene>
<evidence type="ECO:0000256" key="5">
    <source>
        <dbReference type="SAM" id="MobiDB-lite"/>
    </source>
</evidence>
<dbReference type="RefSeq" id="XP_051255347.1">
    <property type="nucleotide sequence ID" value="XM_051399387.1"/>
</dbReference>
<evidence type="ECO:0000313" key="7">
    <source>
        <dbReference type="Ensembl" id="ENSDLAP00005073333.1"/>
    </source>
</evidence>
<feature type="transmembrane region" description="Helical" evidence="6">
    <location>
        <begin position="324"/>
        <end position="340"/>
    </location>
</feature>
<comment type="subcellular location">
    <subcellularLocation>
        <location evidence="1">Membrane</location>
        <topology evidence="1">Multi-pass membrane protein</topology>
    </subcellularLocation>
</comment>
<reference evidence="7" key="2">
    <citation type="submission" date="2025-09" db="UniProtKB">
        <authorList>
            <consortium name="Ensembl"/>
        </authorList>
    </citation>
    <scope>IDENTIFICATION</scope>
</reference>
<dbReference type="AlphaFoldDB" id="A0A8P4GCF1"/>
<dbReference type="GeneID" id="127362966"/>
<dbReference type="OrthoDB" id="448280at2759"/>
<dbReference type="InterPro" id="IPR003689">
    <property type="entry name" value="ZIP"/>
</dbReference>
<evidence type="ECO:0000256" key="4">
    <source>
        <dbReference type="ARBA" id="ARBA00023136"/>
    </source>
</evidence>
<keyword evidence="3 6" id="KW-1133">Transmembrane helix</keyword>
<proteinExistence type="predicted"/>
<evidence type="ECO:0000256" key="2">
    <source>
        <dbReference type="ARBA" id="ARBA00022692"/>
    </source>
</evidence>
<evidence type="ECO:0000256" key="3">
    <source>
        <dbReference type="ARBA" id="ARBA00022989"/>
    </source>
</evidence>
<feature type="transmembrane region" description="Helical" evidence="6">
    <location>
        <begin position="255"/>
        <end position="275"/>
    </location>
</feature>
<dbReference type="GeneTree" id="ENSGT00940000157062"/>
<organism evidence="7 8">
    <name type="scientific">Dicentrarchus labrax</name>
    <name type="common">European seabass</name>
    <name type="synonym">Morone labrax</name>
    <dbReference type="NCBI Taxonomy" id="13489"/>
    <lineage>
        <taxon>Eukaryota</taxon>
        <taxon>Metazoa</taxon>
        <taxon>Chordata</taxon>
        <taxon>Craniata</taxon>
        <taxon>Vertebrata</taxon>
        <taxon>Euteleostomi</taxon>
        <taxon>Actinopterygii</taxon>
        <taxon>Neopterygii</taxon>
        <taxon>Teleostei</taxon>
        <taxon>Neoteleostei</taxon>
        <taxon>Acanthomorphata</taxon>
        <taxon>Eupercaria</taxon>
        <taxon>Moronidae</taxon>
        <taxon>Dicentrarchus</taxon>
    </lineage>
</organism>
<feature type="transmembrane region" description="Helical" evidence="6">
    <location>
        <begin position="115"/>
        <end position="139"/>
    </location>
</feature>
<protein>
    <submittedName>
        <fullName evidence="7">Solute carrier family 39 member 1</fullName>
    </submittedName>
</protein>
<sequence>MFVGGRLSSSSALLPSGRETPALQLNPVDVPALEIKLGALVVLLSVTLLFGFAPLCIVRGAGSFCVDPDLRRRLLSLISCFAGGVFLATCLLGLLPDYLQGINEAFSNAGITLQFPLPEFIVAMGFFMVLVLEQIILAFKDQSSPHTEERRSLLVDSSVQANDGRNGRHHSHRRRGSEESDGGHFHVDFSSQSALRAFILVFSLSLHSVFEGLAVGLLEEGKEVLEICLALMIHKSIISFSLAFKLSQSRLRRSVVTGCLLLFAAMSPLGIGVGVGLTETKASPQHQLARSTLEGLATGTFLYITFMEILPHELSAARNRIPKVAMLLVGFALVTAVLFIKL</sequence>
<keyword evidence="8" id="KW-1185">Reference proteome</keyword>
<feature type="transmembrane region" description="Helical" evidence="6">
    <location>
        <begin position="295"/>
        <end position="312"/>
    </location>
</feature>
<dbReference type="OMA" id="HEMSHTH"/>
<dbReference type="PANTHER" id="PTHR11040:SF58">
    <property type="entry name" value="ZINC TRANSPORTER ZIP1"/>
    <property type="match status" value="1"/>
</dbReference>